<name>A0A3B0TZS0_9ZZZZ</name>
<dbReference type="EMBL" id="UOEQ01000504">
    <property type="protein sequence ID" value="VAW24105.1"/>
    <property type="molecule type" value="Genomic_DNA"/>
</dbReference>
<feature type="non-terminal residue" evidence="1">
    <location>
        <position position="1"/>
    </location>
</feature>
<reference evidence="1" key="1">
    <citation type="submission" date="2018-06" db="EMBL/GenBank/DDBJ databases">
        <authorList>
            <person name="Zhirakovskaya E."/>
        </authorList>
    </citation>
    <scope>NUCLEOTIDE SEQUENCE</scope>
</reference>
<evidence type="ECO:0000313" key="1">
    <source>
        <dbReference type="EMBL" id="VAW24105.1"/>
    </source>
</evidence>
<sequence>EQNRLRLVPVKVSFFRDNMALIIDGIEEGAKIVVSTPVPMIEGVLLELHMDDDLMLEIAALKSADLGNAQ</sequence>
<protein>
    <submittedName>
        <fullName evidence="1">Uncharacterized protein</fullName>
    </submittedName>
</protein>
<accession>A0A3B0TZS0</accession>
<organism evidence="1">
    <name type="scientific">hydrothermal vent metagenome</name>
    <dbReference type="NCBI Taxonomy" id="652676"/>
    <lineage>
        <taxon>unclassified sequences</taxon>
        <taxon>metagenomes</taxon>
        <taxon>ecological metagenomes</taxon>
    </lineage>
</organism>
<proteinExistence type="predicted"/>
<gene>
    <name evidence="1" type="ORF">MNBD_ALPHA11-2305</name>
</gene>
<dbReference type="AlphaFoldDB" id="A0A3B0TZS0"/>